<sequence length="156" mass="16844">MEEHFPPNRDAGLNAMTLPTAATDEVRLVAALTDVLRQQRQTLLDRDPAGHLPTAQVGSGTAAGLLAPIWQPLLDELQVCAEHWQKQPAAASRASAELTARVNALRQEYEGLQHTLTVWSAAIEQAIAQSAQRPPEPVYGVAYGHASPQRQTLGRG</sequence>
<name>A0A238D867_THIDL</name>
<dbReference type="EMBL" id="FLMQ01000057">
    <property type="protein sequence ID" value="SBP89506.1"/>
    <property type="molecule type" value="Genomic_DNA"/>
</dbReference>
<keyword evidence="2" id="KW-1185">Reference proteome</keyword>
<gene>
    <name evidence="1" type="ORF">THIARS_80030</name>
</gene>
<reference evidence="1 2" key="1">
    <citation type="submission" date="2016-06" db="EMBL/GenBank/DDBJ databases">
        <authorList>
            <person name="Kjaerup R.B."/>
            <person name="Dalgaard T.S."/>
            <person name="Juul-Madsen H.R."/>
        </authorList>
    </citation>
    <scope>NUCLEOTIDE SEQUENCE [LARGE SCALE GENOMIC DNA]</scope>
    <source>
        <strain evidence="1 2">DSM 16361</strain>
    </source>
</reference>
<protein>
    <submittedName>
        <fullName evidence="1">Uncharacterized protein</fullName>
    </submittedName>
</protein>
<dbReference type="AlphaFoldDB" id="A0A238D867"/>
<proteinExistence type="predicted"/>
<evidence type="ECO:0000313" key="2">
    <source>
        <dbReference type="Proteomes" id="UP000214566"/>
    </source>
</evidence>
<evidence type="ECO:0000313" key="1">
    <source>
        <dbReference type="EMBL" id="SBP89506.1"/>
    </source>
</evidence>
<organism evidence="1 2">
    <name type="scientific">Thiomonas delicata</name>
    <name type="common">Thiomonas cuprina</name>
    <dbReference type="NCBI Taxonomy" id="364030"/>
    <lineage>
        <taxon>Bacteria</taxon>
        <taxon>Pseudomonadati</taxon>
        <taxon>Pseudomonadota</taxon>
        <taxon>Betaproteobacteria</taxon>
        <taxon>Burkholderiales</taxon>
        <taxon>Thiomonas</taxon>
    </lineage>
</organism>
<accession>A0A238D867</accession>
<dbReference type="Proteomes" id="UP000214566">
    <property type="component" value="Unassembled WGS sequence"/>
</dbReference>